<dbReference type="AlphaFoldDB" id="A0A9D4JKR4"/>
<feature type="compositionally biased region" description="Low complexity" evidence="1">
    <location>
        <begin position="35"/>
        <end position="46"/>
    </location>
</feature>
<reference evidence="2" key="2">
    <citation type="submission" date="2020-11" db="EMBL/GenBank/DDBJ databases">
        <authorList>
            <person name="McCartney M.A."/>
            <person name="Auch B."/>
            <person name="Kono T."/>
            <person name="Mallez S."/>
            <person name="Becker A."/>
            <person name="Gohl D.M."/>
            <person name="Silverstein K.A.T."/>
            <person name="Koren S."/>
            <person name="Bechman K.B."/>
            <person name="Herman A."/>
            <person name="Abrahante J.E."/>
            <person name="Garbe J."/>
        </authorList>
    </citation>
    <scope>NUCLEOTIDE SEQUENCE</scope>
    <source>
        <strain evidence="2">Duluth1</strain>
        <tissue evidence="2">Whole animal</tissue>
    </source>
</reference>
<organism evidence="2 3">
    <name type="scientific">Dreissena polymorpha</name>
    <name type="common">Zebra mussel</name>
    <name type="synonym">Mytilus polymorpha</name>
    <dbReference type="NCBI Taxonomy" id="45954"/>
    <lineage>
        <taxon>Eukaryota</taxon>
        <taxon>Metazoa</taxon>
        <taxon>Spiralia</taxon>
        <taxon>Lophotrochozoa</taxon>
        <taxon>Mollusca</taxon>
        <taxon>Bivalvia</taxon>
        <taxon>Autobranchia</taxon>
        <taxon>Heteroconchia</taxon>
        <taxon>Euheterodonta</taxon>
        <taxon>Imparidentia</taxon>
        <taxon>Neoheterodontei</taxon>
        <taxon>Myida</taxon>
        <taxon>Dreissenoidea</taxon>
        <taxon>Dreissenidae</taxon>
        <taxon>Dreissena</taxon>
    </lineage>
</organism>
<feature type="region of interest" description="Disordered" evidence="1">
    <location>
        <begin position="23"/>
        <end position="70"/>
    </location>
</feature>
<dbReference type="Proteomes" id="UP000828390">
    <property type="component" value="Unassembled WGS sequence"/>
</dbReference>
<keyword evidence="3" id="KW-1185">Reference proteome</keyword>
<evidence type="ECO:0000256" key="1">
    <source>
        <dbReference type="SAM" id="MobiDB-lite"/>
    </source>
</evidence>
<gene>
    <name evidence="2" type="ORF">DPMN_139397</name>
</gene>
<dbReference type="EMBL" id="JAIWYP010000006">
    <property type="protein sequence ID" value="KAH3810997.1"/>
    <property type="molecule type" value="Genomic_DNA"/>
</dbReference>
<reference evidence="2" key="1">
    <citation type="journal article" date="2019" name="bioRxiv">
        <title>The Genome of the Zebra Mussel, Dreissena polymorpha: A Resource for Invasive Species Research.</title>
        <authorList>
            <person name="McCartney M.A."/>
            <person name="Auch B."/>
            <person name="Kono T."/>
            <person name="Mallez S."/>
            <person name="Zhang Y."/>
            <person name="Obille A."/>
            <person name="Becker A."/>
            <person name="Abrahante J.E."/>
            <person name="Garbe J."/>
            <person name="Badalamenti J.P."/>
            <person name="Herman A."/>
            <person name="Mangelson H."/>
            <person name="Liachko I."/>
            <person name="Sullivan S."/>
            <person name="Sone E.D."/>
            <person name="Koren S."/>
            <person name="Silverstein K.A.T."/>
            <person name="Beckman K.B."/>
            <person name="Gohl D.M."/>
        </authorList>
    </citation>
    <scope>NUCLEOTIDE SEQUENCE</scope>
    <source>
        <strain evidence="2">Duluth1</strain>
        <tissue evidence="2">Whole animal</tissue>
    </source>
</reference>
<proteinExistence type="predicted"/>
<protein>
    <submittedName>
        <fullName evidence="2">Uncharacterized protein</fullName>
    </submittedName>
</protein>
<evidence type="ECO:0000313" key="3">
    <source>
        <dbReference type="Proteomes" id="UP000828390"/>
    </source>
</evidence>
<accession>A0A9D4JKR4</accession>
<sequence length="150" mass="16490">MKSGIKRRISSNLEGSEAFRVARKHRAVDSDTDDTVSISSEASSAARRPIRKRVSLTRKDSSGNKAKLTNKESTIQGVVTSFLALRSRTIAREVSLIEDDEGGENPPKPRKMRRAKRCLYKNSSSVGDFGATVSGLRRKFSESRAATAVF</sequence>
<name>A0A9D4JKR4_DREPO</name>
<comment type="caution">
    <text evidence="2">The sequence shown here is derived from an EMBL/GenBank/DDBJ whole genome shotgun (WGS) entry which is preliminary data.</text>
</comment>
<evidence type="ECO:0000313" key="2">
    <source>
        <dbReference type="EMBL" id="KAH3810997.1"/>
    </source>
</evidence>